<sequence>MASITKIVILITAIIVINGDALYVLSNDTDRPDDRISDTSSYVKRDPPYKKRCDDGVIDLFFGCTVTTVRSLIHPINRDYYEVMRPKDPSSPNTEYVISKNGGLRARRQGPVKTTKGSDDGPNVVMSLLARSNSPLRSMIRNRNRRSPSIQDSSSNKKNKVVIIQTPVSNRPPKRPIVSDSQDYEQSGHFATDEQICIISRYIPN</sequence>
<keyword evidence="4" id="KW-1185">Reference proteome</keyword>
<evidence type="ECO:0000313" key="3">
    <source>
        <dbReference type="EMBL" id="CAI6353115.1"/>
    </source>
</evidence>
<keyword evidence="2" id="KW-0812">Transmembrane</keyword>
<dbReference type="Proteomes" id="UP001160148">
    <property type="component" value="Unassembled WGS sequence"/>
</dbReference>
<keyword evidence="2" id="KW-1133">Transmembrane helix</keyword>
<accession>A0AAV0WB09</accession>
<comment type="caution">
    <text evidence="3">The sequence shown here is derived from an EMBL/GenBank/DDBJ whole genome shotgun (WGS) entry which is preliminary data.</text>
</comment>
<organism evidence="3 4">
    <name type="scientific">Macrosiphum euphorbiae</name>
    <name type="common">potato aphid</name>
    <dbReference type="NCBI Taxonomy" id="13131"/>
    <lineage>
        <taxon>Eukaryota</taxon>
        <taxon>Metazoa</taxon>
        <taxon>Ecdysozoa</taxon>
        <taxon>Arthropoda</taxon>
        <taxon>Hexapoda</taxon>
        <taxon>Insecta</taxon>
        <taxon>Pterygota</taxon>
        <taxon>Neoptera</taxon>
        <taxon>Paraneoptera</taxon>
        <taxon>Hemiptera</taxon>
        <taxon>Sternorrhyncha</taxon>
        <taxon>Aphidomorpha</taxon>
        <taxon>Aphidoidea</taxon>
        <taxon>Aphididae</taxon>
        <taxon>Macrosiphini</taxon>
        <taxon>Macrosiphum</taxon>
    </lineage>
</organism>
<gene>
    <name evidence="3" type="ORF">MEUPH1_LOCUS9273</name>
</gene>
<proteinExistence type="predicted"/>
<protein>
    <submittedName>
        <fullName evidence="3">Uncharacterized protein</fullName>
    </submittedName>
</protein>
<evidence type="ECO:0000256" key="2">
    <source>
        <dbReference type="SAM" id="Phobius"/>
    </source>
</evidence>
<evidence type="ECO:0000256" key="1">
    <source>
        <dbReference type="SAM" id="MobiDB-lite"/>
    </source>
</evidence>
<evidence type="ECO:0000313" key="4">
    <source>
        <dbReference type="Proteomes" id="UP001160148"/>
    </source>
</evidence>
<feature type="compositionally biased region" description="Polar residues" evidence="1">
    <location>
        <begin position="147"/>
        <end position="156"/>
    </location>
</feature>
<feature type="region of interest" description="Disordered" evidence="1">
    <location>
        <begin position="104"/>
        <end position="182"/>
    </location>
</feature>
<dbReference type="AlphaFoldDB" id="A0AAV0WB09"/>
<dbReference type="EMBL" id="CARXXK010000002">
    <property type="protein sequence ID" value="CAI6353115.1"/>
    <property type="molecule type" value="Genomic_DNA"/>
</dbReference>
<name>A0AAV0WB09_9HEMI</name>
<feature type="transmembrane region" description="Helical" evidence="2">
    <location>
        <begin position="7"/>
        <end position="25"/>
    </location>
</feature>
<keyword evidence="2" id="KW-0472">Membrane</keyword>
<reference evidence="3 4" key="1">
    <citation type="submission" date="2023-01" db="EMBL/GenBank/DDBJ databases">
        <authorList>
            <person name="Whitehead M."/>
        </authorList>
    </citation>
    <scope>NUCLEOTIDE SEQUENCE [LARGE SCALE GENOMIC DNA]</scope>
</reference>